<proteinExistence type="predicted"/>
<evidence type="ECO:0000313" key="4">
    <source>
        <dbReference type="Proteomes" id="UP000326979"/>
    </source>
</evidence>
<feature type="compositionally biased region" description="Low complexity" evidence="1">
    <location>
        <begin position="200"/>
        <end position="258"/>
    </location>
</feature>
<keyword evidence="4" id="KW-1185">Reference proteome</keyword>
<accession>A0A5N8WA96</accession>
<sequence length="330" mass="33624">MGRADETSRYDAAAETRQFTDQETRQFRIPEPRSFGQVAETRHPGRGAETQPFGQVPDAGRRGAGTPGTREPGKDQETYQSTHDVPWEETGEPGHTHDPHEVTVQMDGVGRQLEDWLVQQAKSGPVQQDSDGPVFVDESGRRRSRLRRFGILVGLACAVYAVVIAATLMSGTSEAPWLPGLGEGDKPAGQVETSPRPTDSADPSEAASGSPSAGASAGESASATPGAGASADPSAGVAVPGASTTPDSSAGDDPGGDPTPEDPDTDPAPTTPSVTTPSTDPEPSTSESSDSDGTGTGTGPDTAADGTGTDDSDTVASGATPRSSSPENTV</sequence>
<keyword evidence="2" id="KW-1133">Transmembrane helix</keyword>
<feature type="region of interest" description="Disordered" evidence="1">
    <location>
        <begin position="174"/>
        <end position="330"/>
    </location>
</feature>
<dbReference type="Proteomes" id="UP000326979">
    <property type="component" value="Unassembled WGS sequence"/>
</dbReference>
<feature type="compositionally biased region" description="Low complexity" evidence="1">
    <location>
        <begin position="267"/>
        <end position="307"/>
    </location>
</feature>
<keyword evidence="2" id="KW-0812">Transmembrane</keyword>
<feature type="compositionally biased region" description="Basic and acidic residues" evidence="1">
    <location>
        <begin position="92"/>
        <end position="101"/>
    </location>
</feature>
<keyword evidence="2" id="KW-0472">Membrane</keyword>
<gene>
    <name evidence="3" type="ORF">FNH04_26565</name>
</gene>
<feature type="compositionally biased region" description="Polar residues" evidence="1">
    <location>
        <begin position="120"/>
        <end position="130"/>
    </location>
</feature>
<name>A0A5N8WA96_9ACTN</name>
<dbReference type="AlphaFoldDB" id="A0A5N8WA96"/>
<organism evidence="3 4">
    <name type="scientific">Streptomyces phyllanthi</name>
    <dbReference type="NCBI Taxonomy" id="1803180"/>
    <lineage>
        <taxon>Bacteria</taxon>
        <taxon>Bacillati</taxon>
        <taxon>Actinomycetota</taxon>
        <taxon>Actinomycetes</taxon>
        <taxon>Kitasatosporales</taxon>
        <taxon>Streptomycetaceae</taxon>
        <taxon>Streptomyces</taxon>
    </lineage>
</organism>
<dbReference type="OrthoDB" id="4307327at2"/>
<protein>
    <submittedName>
        <fullName evidence="3">Uncharacterized protein</fullName>
    </submittedName>
</protein>
<dbReference type="EMBL" id="VJZE01000219">
    <property type="protein sequence ID" value="MPY43348.1"/>
    <property type="molecule type" value="Genomic_DNA"/>
</dbReference>
<feature type="region of interest" description="Disordered" evidence="1">
    <location>
        <begin position="1"/>
        <end position="141"/>
    </location>
</feature>
<dbReference type="RefSeq" id="WP_152788323.1">
    <property type="nucleotide sequence ID" value="NZ_BAABEQ010000002.1"/>
</dbReference>
<comment type="caution">
    <text evidence="3">The sequence shown here is derived from an EMBL/GenBank/DDBJ whole genome shotgun (WGS) entry which is preliminary data.</text>
</comment>
<feature type="transmembrane region" description="Helical" evidence="2">
    <location>
        <begin position="149"/>
        <end position="169"/>
    </location>
</feature>
<feature type="compositionally biased region" description="Basic and acidic residues" evidence="1">
    <location>
        <begin position="1"/>
        <end position="31"/>
    </location>
</feature>
<evidence type="ECO:0000256" key="2">
    <source>
        <dbReference type="SAM" id="Phobius"/>
    </source>
</evidence>
<reference evidence="3 4" key="1">
    <citation type="submission" date="2019-07" db="EMBL/GenBank/DDBJ databases">
        <title>New species of Amycolatopsis and Streptomyces.</title>
        <authorList>
            <person name="Duangmal K."/>
            <person name="Teo W.F.A."/>
            <person name="Lipun K."/>
        </authorList>
    </citation>
    <scope>NUCLEOTIDE SEQUENCE [LARGE SCALE GENOMIC DNA]</scope>
    <source>
        <strain evidence="3 4">TISTR 2346</strain>
    </source>
</reference>
<evidence type="ECO:0000313" key="3">
    <source>
        <dbReference type="EMBL" id="MPY43348.1"/>
    </source>
</evidence>
<evidence type="ECO:0000256" key="1">
    <source>
        <dbReference type="SAM" id="MobiDB-lite"/>
    </source>
</evidence>
<feature type="compositionally biased region" description="Polar residues" evidence="1">
    <location>
        <begin position="320"/>
        <end position="330"/>
    </location>
</feature>